<protein>
    <submittedName>
        <fullName evidence="1">Uncharacterized protein</fullName>
    </submittedName>
</protein>
<dbReference type="AlphaFoldDB" id="A0A822YVU2"/>
<name>A0A822YVU2_NELNU</name>
<gene>
    <name evidence="1" type="ORF">HUJ06_006883</name>
</gene>
<comment type="caution">
    <text evidence="1">The sequence shown here is derived from an EMBL/GenBank/DDBJ whole genome shotgun (WGS) entry which is preliminary data.</text>
</comment>
<dbReference type="EMBL" id="DUZY01000004">
    <property type="protein sequence ID" value="DAD36243.1"/>
    <property type="molecule type" value="Genomic_DNA"/>
</dbReference>
<dbReference type="Proteomes" id="UP000607653">
    <property type="component" value="Unassembled WGS sequence"/>
</dbReference>
<evidence type="ECO:0000313" key="2">
    <source>
        <dbReference type="Proteomes" id="UP000607653"/>
    </source>
</evidence>
<proteinExistence type="predicted"/>
<evidence type="ECO:0000313" key="1">
    <source>
        <dbReference type="EMBL" id="DAD36243.1"/>
    </source>
</evidence>
<sequence length="114" mass="12178">MSHPQLNLFPLHPQNLLQEKDVLNQHNVKYFFHDDDRGGATLNGLLGGCAGDGSSVVLSFDEDSLSPSSLTYAYSRGTHNSDEGASSLARTALGIIRVGMLVRRGGYSIQSGGD</sequence>
<organism evidence="1 2">
    <name type="scientific">Nelumbo nucifera</name>
    <name type="common">Sacred lotus</name>
    <dbReference type="NCBI Taxonomy" id="4432"/>
    <lineage>
        <taxon>Eukaryota</taxon>
        <taxon>Viridiplantae</taxon>
        <taxon>Streptophyta</taxon>
        <taxon>Embryophyta</taxon>
        <taxon>Tracheophyta</taxon>
        <taxon>Spermatophyta</taxon>
        <taxon>Magnoliopsida</taxon>
        <taxon>Proteales</taxon>
        <taxon>Nelumbonaceae</taxon>
        <taxon>Nelumbo</taxon>
    </lineage>
</organism>
<keyword evidence="2" id="KW-1185">Reference proteome</keyword>
<reference evidence="1 2" key="1">
    <citation type="journal article" date="2020" name="Mol. Biol. Evol.">
        <title>Distinct Expression and Methylation Patterns for Genes with Different Fates following a Single Whole-Genome Duplication in Flowering Plants.</title>
        <authorList>
            <person name="Shi T."/>
            <person name="Rahmani R.S."/>
            <person name="Gugger P.F."/>
            <person name="Wang M."/>
            <person name="Li H."/>
            <person name="Zhang Y."/>
            <person name="Li Z."/>
            <person name="Wang Q."/>
            <person name="Van de Peer Y."/>
            <person name="Marchal K."/>
            <person name="Chen J."/>
        </authorList>
    </citation>
    <scope>NUCLEOTIDE SEQUENCE [LARGE SCALE GENOMIC DNA]</scope>
    <source>
        <tissue evidence="1">Leaf</tissue>
    </source>
</reference>
<accession>A0A822YVU2</accession>